<keyword evidence="3 5" id="KW-0378">Hydrolase</keyword>
<dbReference type="Gene3D" id="3.40.50.1820">
    <property type="entry name" value="alpha/beta hydrolase"/>
    <property type="match status" value="1"/>
</dbReference>
<evidence type="ECO:0000256" key="1">
    <source>
        <dbReference type="ARBA" id="ARBA00010088"/>
    </source>
</evidence>
<dbReference type="RefSeq" id="WP_380050571.1">
    <property type="nucleotide sequence ID" value="NZ_JBHLTC010000028.1"/>
</dbReference>
<dbReference type="InterPro" id="IPR010497">
    <property type="entry name" value="Epoxide_hydro_N"/>
</dbReference>
<evidence type="ECO:0000256" key="2">
    <source>
        <dbReference type="ARBA" id="ARBA00022797"/>
    </source>
</evidence>
<organism evidence="5 6">
    <name type="scientific">Kribbella deserti</name>
    <dbReference type="NCBI Taxonomy" id="1926257"/>
    <lineage>
        <taxon>Bacteria</taxon>
        <taxon>Bacillati</taxon>
        <taxon>Actinomycetota</taxon>
        <taxon>Actinomycetes</taxon>
        <taxon>Propionibacteriales</taxon>
        <taxon>Kribbellaceae</taxon>
        <taxon>Kribbella</taxon>
    </lineage>
</organism>
<dbReference type="InterPro" id="IPR029058">
    <property type="entry name" value="AB_hydrolase_fold"/>
</dbReference>
<dbReference type="PRINTS" id="PR00412">
    <property type="entry name" value="EPOXHYDRLASE"/>
</dbReference>
<gene>
    <name evidence="5" type="ORF">ACFFGN_21550</name>
</gene>
<dbReference type="Proteomes" id="UP001589890">
    <property type="component" value="Unassembled WGS sequence"/>
</dbReference>
<dbReference type="InterPro" id="IPR016292">
    <property type="entry name" value="Epoxide_hydrolase"/>
</dbReference>
<feature type="domain" description="Epoxide hydrolase N-terminal" evidence="4">
    <location>
        <begin position="7"/>
        <end position="112"/>
    </location>
</feature>
<evidence type="ECO:0000313" key="6">
    <source>
        <dbReference type="Proteomes" id="UP001589890"/>
    </source>
</evidence>
<dbReference type="EC" id="3.-.-.-" evidence="5"/>
<protein>
    <submittedName>
        <fullName evidence="5">Epoxide hydrolase family protein</fullName>
        <ecNumber evidence="5">3.-.-.-</ecNumber>
    </submittedName>
</protein>
<dbReference type="PANTHER" id="PTHR21661:SF35">
    <property type="entry name" value="EPOXIDE HYDROLASE"/>
    <property type="match status" value="1"/>
</dbReference>
<keyword evidence="6" id="KW-1185">Reference proteome</keyword>
<dbReference type="GO" id="GO:0016787">
    <property type="term" value="F:hydrolase activity"/>
    <property type="evidence" value="ECO:0007669"/>
    <property type="project" value="UniProtKB-KW"/>
</dbReference>
<dbReference type="SUPFAM" id="SSF53474">
    <property type="entry name" value="alpha/beta-Hydrolases"/>
    <property type="match status" value="1"/>
</dbReference>
<sequence length="387" mass="43155">MKNNTEIHPFRIDIAQEQLDDLRRRLEIARYPSEPAGIGWSRGVPVEYLRELVGYWKDSYDWRKHEAALNEFPQYTTEIDGQNVHFIHVRSPEPTAVPIILTHGWPGSIVEFERLIGPLSNPRAHGGDPAQAFHVVVPSVPGFGFSGPTADTGWSAGRIASAWKELMARLGYDRYVAQGGDIGVGITRELALRDGEHVLAIHVNGGFDYPIVDENELAGLTPSERARVDRMNAFMADQAGYIAIQSTRPQTLAYGLVDSPVGQLAWIVEKFKEWTDPANELPHEAVDRDQLLTNVMIYWLTGTAASAAAIYYETAHAEGGAWGQPEALETPAGVALFSTEDVALRSVDERTNNIKRWTEYERGGHFAALEVPDLMLNEIRTFFADYR</sequence>
<evidence type="ECO:0000259" key="4">
    <source>
        <dbReference type="Pfam" id="PF06441"/>
    </source>
</evidence>
<comment type="caution">
    <text evidence="5">The sequence shown here is derived from an EMBL/GenBank/DDBJ whole genome shotgun (WGS) entry which is preliminary data.</text>
</comment>
<dbReference type="PIRSF" id="PIRSF001112">
    <property type="entry name" value="Epoxide_hydrolase"/>
    <property type="match status" value="1"/>
</dbReference>
<comment type="similarity">
    <text evidence="1">Belongs to the peptidase S33 family.</text>
</comment>
<dbReference type="InterPro" id="IPR000639">
    <property type="entry name" value="Epox_hydrolase-like"/>
</dbReference>
<keyword evidence="2" id="KW-0058">Aromatic hydrocarbons catabolism</keyword>
<evidence type="ECO:0000256" key="3">
    <source>
        <dbReference type="ARBA" id="ARBA00022801"/>
    </source>
</evidence>
<accession>A0ABV6QQ65</accession>
<dbReference type="PANTHER" id="PTHR21661">
    <property type="entry name" value="EPOXIDE HYDROLASE 1-RELATED"/>
    <property type="match status" value="1"/>
</dbReference>
<evidence type="ECO:0000313" key="5">
    <source>
        <dbReference type="EMBL" id="MFC0626680.1"/>
    </source>
</evidence>
<dbReference type="EMBL" id="JBHLTC010000028">
    <property type="protein sequence ID" value="MFC0626680.1"/>
    <property type="molecule type" value="Genomic_DNA"/>
</dbReference>
<dbReference type="Pfam" id="PF06441">
    <property type="entry name" value="EHN"/>
    <property type="match status" value="1"/>
</dbReference>
<proteinExistence type="inferred from homology"/>
<name>A0ABV6QQ65_9ACTN</name>
<reference evidence="5 6" key="1">
    <citation type="submission" date="2024-09" db="EMBL/GenBank/DDBJ databases">
        <authorList>
            <person name="Sun Q."/>
            <person name="Mori K."/>
        </authorList>
    </citation>
    <scope>NUCLEOTIDE SEQUENCE [LARGE SCALE GENOMIC DNA]</scope>
    <source>
        <strain evidence="5 6">CGMCC 1.15906</strain>
    </source>
</reference>